<dbReference type="EMBL" id="PDUG01000006">
    <property type="protein sequence ID" value="PIC16075.1"/>
    <property type="molecule type" value="Genomic_DNA"/>
</dbReference>
<accession>A0A2G5SLR5</accession>
<dbReference type="Pfam" id="PF06542">
    <property type="entry name" value="PHA-1"/>
    <property type="match status" value="1"/>
</dbReference>
<comment type="caution">
    <text evidence="1">The sequence shown here is derived from an EMBL/GenBank/DDBJ whole genome shotgun (WGS) entry which is preliminary data.</text>
</comment>
<gene>
    <name evidence="1" type="primary">Cnig_chr_X.g22810</name>
    <name evidence="1" type="ORF">B9Z55_022810</name>
</gene>
<evidence type="ECO:0000313" key="2">
    <source>
        <dbReference type="Proteomes" id="UP000230233"/>
    </source>
</evidence>
<name>A0A2G5SLR5_9PELO</name>
<dbReference type="Proteomes" id="UP000230233">
    <property type="component" value="Chromosome X"/>
</dbReference>
<reference evidence="2" key="1">
    <citation type="submission" date="2017-10" db="EMBL/GenBank/DDBJ databases">
        <title>Rapid genome shrinkage in a self-fertile nematode reveals novel sperm competition proteins.</title>
        <authorList>
            <person name="Yin D."/>
            <person name="Schwarz E.M."/>
            <person name="Thomas C.G."/>
            <person name="Felde R.L."/>
            <person name="Korf I.F."/>
            <person name="Cutter A.D."/>
            <person name="Schartner C.M."/>
            <person name="Ralston E.J."/>
            <person name="Meyer B.J."/>
            <person name="Haag E.S."/>
        </authorList>
    </citation>
    <scope>NUCLEOTIDE SEQUENCE [LARGE SCALE GENOMIC DNA]</scope>
    <source>
        <strain evidence="2">JU1422</strain>
    </source>
</reference>
<dbReference type="OrthoDB" id="5889796at2759"/>
<sequence length="596" mass="70595">MQEITNYATDENFSNFELEITIPDHATFDVGKLCNILNLMGRSWEIRETIYGKDLGCRCGRRSATYKMANNRIQGWLIISMTEYIPDHPYRCHSGDPHPILIMTAEKDYLSHLRLFEEYFDIEPNPKWTLQCMIKFCFANDIIRARIMHYVNSWYSRVNQEAKEILAFRRVDKTWNFAMLSEFRERWRTNKVSIAYSYSGPEVQNFEMLPEEIQMKYHGIWIDYHWVKLSEFSNFCRFFNRYCIHPINAGAELEVWNITSRYPHLNQFVHREIVETLYGTKKSYLKKIFGMKWLCQGCDTCLDFADECEEHDFVTMKSLERGFSDGKTFKNIEVEVEVQDDLVREFIDHTEDKNRGLKMMAEFIKNNIKADNITFAHDEFYRAILPVEAFTVFIEQWSAKSTTIYLNWDSRERRNETLIGRFSDFVFMPHCPESAFEWSGVSIVLPAVRNEFYSMIATFRRFIPSKKLFLNESWINMNLPDERQYDRFGTPSEVVMQRIIGYATDENLSNFELEIPIPERATFNVVQLCEMLNQLGRSWEIRKPMDGELIECGCGCRWKTYRMANNRIYGSLIITMIDYIPEHFLSGCPYAAQRGL</sequence>
<proteinExistence type="predicted"/>
<dbReference type="InterPro" id="IPR009497">
    <property type="entry name" value="Regulator_protein_PHA-1"/>
</dbReference>
<keyword evidence="2" id="KW-1185">Reference proteome</keyword>
<evidence type="ECO:0000313" key="1">
    <source>
        <dbReference type="EMBL" id="PIC16075.1"/>
    </source>
</evidence>
<dbReference type="AlphaFoldDB" id="A0A2G5SLR5"/>
<protein>
    <submittedName>
        <fullName evidence="1">Uncharacterized protein</fullName>
    </submittedName>
</protein>
<organism evidence="1 2">
    <name type="scientific">Caenorhabditis nigoni</name>
    <dbReference type="NCBI Taxonomy" id="1611254"/>
    <lineage>
        <taxon>Eukaryota</taxon>
        <taxon>Metazoa</taxon>
        <taxon>Ecdysozoa</taxon>
        <taxon>Nematoda</taxon>
        <taxon>Chromadorea</taxon>
        <taxon>Rhabditida</taxon>
        <taxon>Rhabditina</taxon>
        <taxon>Rhabditomorpha</taxon>
        <taxon>Rhabditoidea</taxon>
        <taxon>Rhabditidae</taxon>
        <taxon>Peloderinae</taxon>
        <taxon>Caenorhabditis</taxon>
    </lineage>
</organism>